<dbReference type="InterPro" id="IPR011050">
    <property type="entry name" value="Pectin_lyase_fold/virulence"/>
</dbReference>
<evidence type="ECO:0008006" key="4">
    <source>
        <dbReference type="Google" id="ProtNLM"/>
    </source>
</evidence>
<dbReference type="Proteomes" id="UP001165074">
    <property type="component" value="Unassembled WGS sequence"/>
</dbReference>
<dbReference type="RefSeq" id="WP_285566632.1">
    <property type="nucleotide sequence ID" value="NZ_BSTK01000001.1"/>
</dbReference>
<feature type="chain" id="PRO_5040892454" description="Polymorphic outer membrane protein" evidence="1">
    <location>
        <begin position="32"/>
        <end position="298"/>
    </location>
</feature>
<keyword evidence="3" id="KW-1185">Reference proteome</keyword>
<dbReference type="EMBL" id="BSTK01000001">
    <property type="protein sequence ID" value="GLY82758.1"/>
    <property type="molecule type" value="Genomic_DNA"/>
</dbReference>
<keyword evidence="1" id="KW-0732">Signal</keyword>
<dbReference type="SUPFAM" id="SSF51126">
    <property type="entry name" value="Pectin lyase-like"/>
    <property type="match status" value="1"/>
</dbReference>
<name>A0A9W6RW29_9ACTN</name>
<dbReference type="AlphaFoldDB" id="A0A9W6RW29"/>
<organism evidence="2 3">
    <name type="scientific">Actinoallomurus iriomotensis</name>
    <dbReference type="NCBI Taxonomy" id="478107"/>
    <lineage>
        <taxon>Bacteria</taxon>
        <taxon>Bacillati</taxon>
        <taxon>Actinomycetota</taxon>
        <taxon>Actinomycetes</taxon>
        <taxon>Streptosporangiales</taxon>
        <taxon>Thermomonosporaceae</taxon>
        <taxon>Actinoallomurus</taxon>
    </lineage>
</organism>
<gene>
    <name evidence="2" type="ORF">Airi02_006890</name>
</gene>
<evidence type="ECO:0000313" key="2">
    <source>
        <dbReference type="EMBL" id="GLY82758.1"/>
    </source>
</evidence>
<proteinExistence type="predicted"/>
<feature type="signal peptide" evidence="1">
    <location>
        <begin position="1"/>
        <end position="31"/>
    </location>
</feature>
<evidence type="ECO:0000256" key="1">
    <source>
        <dbReference type="SAM" id="SignalP"/>
    </source>
</evidence>
<comment type="caution">
    <text evidence="2">The sequence shown here is derived from an EMBL/GenBank/DDBJ whole genome shotgun (WGS) entry which is preliminary data.</text>
</comment>
<reference evidence="2" key="1">
    <citation type="submission" date="2023-03" db="EMBL/GenBank/DDBJ databases">
        <title>Actinoallomurus iriomotensis NBRC 103684.</title>
        <authorList>
            <person name="Ichikawa N."/>
            <person name="Sato H."/>
            <person name="Tonouchi N."/>
        </authorList>
    </citation>
    <scope>NUCLEOTIDE SEQUENCE</scope>
    <source>
        <strain evidence="2">NBRC 103684</strain>
    </source>
</reference>
<accession>A0A9W6RW29</accession>
<evidence type="ECO:0000313" key="3">
    <source>
        <dbReference type="Proteomes" id="UP001165074"/>
    </source>
</evidence>
<sequence length="298" mass="28703">MGSFTRSTSGAGIAVLTGGMVVAAVPAPATAAARVVRVPCSATALSAAMTAANASASAALSLAPRCVYDITKPATAATALPVITRDVTLLGGPGTTIRRAPAAAARFRVLEVAAGASLRMAGVSVLNGATSGLGGGVQNAGRLVLSQVTLAGNTAANGGAIANLAGGRATVSRSVLKANTTTSVGGGGILNAGTATIFASALLSNTAPINGGGVNTQPSGTTWLIRTAVEHNTSGSLGGGLSNLGRTTLNQAVVRFNQGSAGGGLASANTNVLISRSLVRDNTPGNCSPVNTIAGCTG</sequence>
<protein>
    <recommendedName>
        <fullName evidence="4">Polymorphic outer membrane protein</fullName>
    </recommendedName>
</protein>